<name>A0A2S6IJN5_9FLAO</name>
<dbReference type="SUPFAM" id="SSF50156">
    <property type="entry name" value="PDZ domain-like"/>
    <property type="match status" value="1"/>
</dbReference>
<dbReference type="GO" id="GO:0004190">
    <property type="term" value="F:aspartic-type endopeptidase activity"/>
    <property type="evidence" value="ECO:0007669"/>
    <property type="project" value="InterPro"/>
</dbReference>
<dbReference type="InterPro" id="IPR001995">
    <property type="entry name" value="Peptidase_A2_cat"/>
</dbReference>
<feature type="chain" id="PRO_5015566797" evidence="2">
    <location>
        <begin position="20"/>
        <end position="440"/>
    </location>
</feature>
<dbReference type="AlphaFoldDB" id="A0A2S6IJN5"/>
<dbReference type="InterPro" id="IPR041489">
    <property type="entry name" value="PDZ_6"/>
</dbReference>
<dbReference type="Pfam" id="PF13650">
    <property type="entry name" value="Asp_protease_2"/>
    <property type="match status" value="1"/>
</dbReference>
<evidence type="ECO:0000313" key="5">
    <source>
        <dbReference type="EMBL" id="PPK94370.1"/>
    </source>
</evidence>
<protein>
    <submittedName>
        <fullName evidence="5">PDZ domain-containing protein</fullName>
    </submittedName>
</protein>
<dbReference type="EMBL" id="PTJE01000004">
    <property type="protein sequence ID" value="PPK94370.1"/>
    <property type="molecule type" value="Genomic_DNA"/>
</dbReference>
<dbReference type="OrthoDB" id="3521766at2"/>
<feature type="domain" description="PDZ" evidence="3">
    <location>
        <begin position="368"/>
        <end position="410"/>
    </location>
</feature>
<dbReference type="GO" id="GO:0006508">
    <property type="term" value="P:proteolysis"/>
    <property type="evidence" value="ECO:0007669"/>
    <property type="project" value="InterPro"/>
</dbReference>
<dbReference type="InterPro" id="IPR021109">
    <property type="entry name" value="Peptidase_aspartic_dom_sf"/>
</dbReference>
<dbReference type="SUPFAM" id="SSF50630">
    <property type="entry name" value="Acid proteases"/>
    <property type="match status" value="1"/>
</dbReference>
<dbReference type="PROSITE" id="PS00141">
    <property type="entry name" value="ASP_PROTEASE"/>
    <property type="match status" value="1"/>
</dbReference>
<reference evidence="5 6" key="1">
    <citation type="submission" date="2018-02" db="EMBL/GenBank/DDBJ databases">
        <title>Genomic Encyclopedia of Archaeal and Bacterial Type Strains, Phase II (KMG-II): from individual species to whole genera.</title>
        <authorList>
            <person name="Goeker M."/>
        </authorList>
    </citation>
    <scope>NUCLEOTIDE SEQUENCE [LARGE SCALE GENOMIC DNA]</scope>
    <source>
        <strain evidence="5 6">DSM 16809</strain>
    </source>
</reference>
<dbReference type="InterPro" id="IPR034122">
    <property type="entry name" value="Retropepsin-like_bacterial"/>
</dbReference>
<keyword evidence="1" id="KW-0378">Hydrolase</keyword>
<comment type="caution">
    <text evidence="5">The sequence shown here is derived from an EMBL/GenBank/DDBJ whole genome shotgun (WGS) entry which is preliminary data.</text>
</comment>
<evidence type="ECO:0000313" key="6">
    <source>
        <dbReference type="Proteomes" id="UP000239002"/>
    </source>
</evidence>
<dbReference type="SMART" id="SM00228">
    <property type="entry name" value="PDZ"/>
    <property type="match status" value="1"/>
</dbReference>
<gene>
    <name evidence="5" type="ORF">LY01_02007</name>
</gene>
<feature type="signal peptide" evidence="2">
    <location>
        <begin position="1"/>
        <end position="19"/>
    </location>
</feature>
<dbReference type="RefSeq" id="WP_104515694.1">
    <property type="nucleotide sequence ID" value="NZ_MQVW01000004.1"/>
</dbReference>
<dbReference type="Pfam" id="PF17820">
    <property type="entry name" value="PDZ_6"/>
    <property type="match status" value="1"/>
</dbReference>
<keyword evidence="6" id="KW-1185">Reference proteome</keyword>
<evidence type="ECO:0000259" key="4">
    <source>
        <dbReference type="PROSITE" id="PS50175"/>
    </source>
</evidence>
<dbReference type="PROSITE" id="PS50106">
    <property type="entry name" value="PDZ"/>
    <property type="match status" value="1"/>
</dbReference>
<dbReference type="InterPro" id="IPR001478">
    <property type="entry name" value="PDZ"/>
</dbReference>
<evidence type="ECO:0000256" key="2">
    <source>
        <dbReference type="SAM" id="SignalP"/>
    </source>
</evidence>
<accession>A0A2S6IJN5</accession>
<proteinExistence type="predicted"/>
<feature type="domain" description="Peptidase A2" evidence="4">
    <location>
        <begin position="54"/>
        <end position="91"/>
    </location>
</feature>
<dbReference type="CDD" id="cd05483">
    <property type="entry name" value="retropepsin_like_bacteria"/>
    <property type="match status" value="1"/>
</dbReference>
<dbReference type="Proteomes" id="UP000239002">
    <property type="component" value="Unassembled WGS sequence"/>
</dbReference>
<evidence type="ECO:0000259" key="3">
    <source>
        <dbReference type="PROSITE" id="PS50106"/>
    </source>
</evidence>
<dbReference type="PROSITE" id="PS50175">
    <property type="entry name" value="ASP_PROT_RETROV"/>
    <property type="match status" value="1"/>
</dbReference>
<dbReference type="Gene3D" id="2.30.42.10">
    <property type="match status" value="1"/>
</dbReference>
<keyword evidence="2" id="KW-0732">Signal</keyword>
<sequence length="440" mass="49812">MKNAVLLFSLIFCLCSATAQEGFVFNKNIKKDKIAFDQYSNLIVLPVTVNDVEFNFMLDTGAARTIIFNLKGIDSLSIKEGKYISVNGYGSNEALSAYYSRGNKIEIGDFISDTHADVLVLSDSEIDISPKLDVEIHGILGVNFLENFVTHIDYESSYLKIYENFEDLPFSLRKAKQFNVTTYNSRLFVNLELDNRLVKGDFKLLLDSGSGDALWIFDDIDDAMTIENSFEDYLGFGINGEIFGLRTKVNAVHLFNSTLKNVAVSYPFKKYQSTEKANTSHDGSLGGEVLRRFDVVIDYPKGKISMKPNNSFEEGFYYNMTGLGVKKGELELFTHLDRDFTNRNVDGSSSQITLTSKTRMTYQYVPKIYVDYLREGSPAHKAGIQIGDQIISVNGRQKKQLTVNNVSELFYKNPYKKLKIKLKRGEMVFNVKIINVPLIR</sequence>
<evidence type="ECO:0000256" key="1">
    <source>
        <dbReference type="ARBA" id="ARBA00022801"/>
    </source>
</evidence>
<dbReference type="Gene3D" id="2.40.70.10">
    <property type="entry name" value="Acid Proteases"/>
    <property type="match status" value="1"/>
</dbReference>
<organism evidence="5 6">
    <name type="scientific">Nonlabens xylanidelens</name>
    <dbReference type="NCBI Taxonomy" id="191564"/>
    <lineage>
        <taxon>Bacteria</taxon>
        <taxon>Pseudomonadati</taxon>
        <taxon>Bacteroidota</taxon>
        <taxon>Flavobacteriia</taxon>
        <taxon>Flavobacteriales</taxon>
        <taxon>Flavobacteriaceae</taxon>
        <taxon>Nonlabens</taxon>
    </lineage>
</organism>
<dbReference type="InterPro" id="IPR036034">
    <property type="entry name" value="PDZ_sf"/>
</dbReference>
<dbReference type="InterPro" id="IPR001969">
    <property type="entry name" value="Aspartic_peptidase_AS"/>
</dbReference>